<proteinExistence type="inferred from homology"/>
<reference evidence="9 10" key="1">
    <citation type="journal article" date="2022" name="Int. J. Syst. Evol. Microbiol.">
        <title>Prevotella herbatica sp. nov., a plant polysaccharide-decomposing anaerobic bacterium isolated from a methanogenic reactor.</title>
        <authorList>
            <person name="Uek A."/>
            <person name="Tonouchi A."/>
            <person name="Kaku N."/>
            <person name="Ueki K."/>
        </authorList>
    </citation>
    <scope>NUCLEOTIDE SEQUENCE [LARGE SCALE GENOMIC DNA]</scope>
    <source>
        <strain evidence="9 10">WR041</strain>
    </source>
</reference>
<feature type="chain" id="PRO_5045157924" evidence="6">
    <location>
        <begin position="23"/>
        <end position="541"/>
    </location>
</feature>
<dbReference type="SUPFAM" id="SSF48452">
    <property type="entry name" value="TPR-like"/>
    <property type="match status" value="1"/>
</dbReference>
<dbReference type="Gene3D" id="1.25.40.390">
    <property type="match status" value="1"/>
</dbReference>
<accession>A0ABN6EMM5</accession>
<gene>
    <name evidence="9" type="ORF">prwr041_15110</name>
</gene>
<comment type="subcellular location">
    <subcellularLocation>
        <location evidence="1">Cell outer membrane</location>
    </subcellularLocation>
</comment>
<evidence type="ECO:0000256" key="1">
    <source>
        <dbReference type="ARBA" id="ARBA00004442"/>
    </source>
</evidence>
<evidence type="ECO:0000256" key="3">
    <source>
        <dbReference type="ARBA" id="ARBA00022729"/>
    </source>
</evidence>
<dbReference type="RefSeq" id="WP_207153258.1">
    <property type="nucleotide sequence ID" value="NZ_AP024484.1"/>
</dbReference>
<feature type="domain" description="RagB/SusD" evidence="7">
    <location>
        <begin position="385"/>
        <end position="541"/>
    </location>
</feature>
<evidence type="ECO:0000259" key="7">
    <source>
        <dbReference type="Pfam" id="PF07980"/>
    </source>
</evidence>
<dbReference type="Pfam" id="PF07980">
    <property type="entry name" value="SusD_RagB"/>
    <property type="match status" value="1"/>
</dbReference>
<organism evidence="9 10">
    <name type="scientific">Prevotella herbatica</name>
    <dbReference type="NCBI Taxonomy" id="2801997"/>
    <lineage>
        <taxon>Bacteria</taxon>
        <taxon>Pseudomonadati</taxon>
        <taxon>Bacteroidota</taxon>
        <taxon>Bacteroidia</taxon>
        <taxon>Bacteroidales</taxon>
        <taxon>Prevotellaceae</taxon>
        <taxon>Prevotella</taxon>
    </lineage>
</organism>
<feature type="signal peptide" evidence="6">
    <location>
        <begin position="1"/>
        <end position="22"/>
    </location>
</feature>
<dbReference type="PROSITE" id="PS51257">
    <property type="entry name" value="PROKAR_LIPOPROTEIN"/>
    <property type="match status" value="1"/>
</dbReference>
<feature type="domain" description="SusD-like N-terminal" evidence="8">
    <location>
        <begin position="28"/>
        <end position="236"/>
    </location>
</feature>
<keyword evidence="10" id="KW-1185">Reference proteome</keyword>
<dbReference type="InterPro" id="IPR011990">
    <property type="entry name" value="TPR-like_helical_dom_sf"/>
</dbReference>
<evidence type="ECO:0000259" key="8">
    <source>
        <dbReference type="Pfam" id="PF14322"/>
    </source>
</evidence>
<dbReference type="Proteomes" id="UP001319045">
    <property type="component" value="Chromosome"/>
</dbReference>
<name>A0ABN6EMM5_9BACT</name>
<comment type="similarity">
    <text evidence="2">Belongs to the SusD family.</text>
</comment>
<protein>
    <submittedName>
        <fullName evidence="9">Starch-binding protein</fullName>
    </submittedName>
</protein>
<sequence>MKLRFKNILPAAAIALSLTGLSSCTGDLDVENINPQQVSKFDQNAIFNKVYANMVLTGQTGPDGNRDIQDVDEGASNMIRQIWNANELTTDEAECTWGDQGLPEYNHNTWGDSHPMLQALYYRLMFGVTVSNFFLTQTSSSTDATTHVERAEVRFMRALYYYYMMDLYGNPPMATTMDNPKPKQATRLEAFTFVESELKAVLGENANDNADVLSDAPVSYGRASKAAANLLLARIYINAKVYTGTERWNDAKTYAQKVLGDKSFSLLTSDSNGYTAYQKLFMGDNDTNGAQNEIILPAIHDGITTQTWGGCLFIIASTTNGDMLKQFSTGTTENWGGNRCRLQFTQQFFPNNDAAQDSLPPRVAKKAGDDRALFYTWKRKPSIEDESSFGSGYAYVKFLNVHSDGSQVHHTQFVDTDFPMLRMAEAYLIYAEADARINGGSCTPDGVAKLNALRTRAHAKTLTSADLDVLCSEWSREFGFEAMRRTTLIRFNKYGGQSAYKWQWEGGEENGKSFDAHYNIFAIPASDMNANSENLKQNPGY</sequence>
<dbReference type="Gene3D" id="1.25.40.10">
    <property type="entry name" value="Tetratricopeptide repeat domain"/>
    <property type="match status" value="1"/>
</dbReference>
<evidence type="ECO:0000256" key="4">
    <source>
        <dbReference type="ARBA" id="ARBA00023136"/>
    </source>
</evidence>
<dbReference type="EMBL" id="AP024484">
    <property type="protein sequence ID" value="BCS85618.1"/>
    <property type="molecule type" value="Genomic_DNA"/>
</dbReference>
<keyword evidence="5" id="KW-0998">Cell outer membrane</keyword>
<evidence type="ECO:0000256" key="5">
    <source>
        <dbReference type="ARBA" id="ARBA00023237"/>
    </source>
</evidence>
<dbReference type="InterPro" id="IPR012944">
    <property type="entry name" value="SusD_RagB_dom"/>
</dbReference>
<keyword evidence="3 6" id="KW-0732">Signal</keyword>
<evidence type="ECO:0000313" key="9">
    <source>
        <dbReference type="EMBL" id="BCS85618.1"/>
    </source>
</evidence>
<dbReference type="Gene3D" id="1.10.3780.10">
    <property type="entry name" value="SusD-like"/>
    <property type="match status" value="1"/>
</dbReference>
<evidence type="ECO:0000256" key="6">
    <source>
        <dbReference type="SAM" id="SignalP"/>
    </source>
</evidence>
<dbReference type="InterPro" id="IPR033985">
    <property type="entry name" value="SusD-like_N"/>
</dbReference>
<dbReference type="Pfam" id="PF14322">
    <property type="entry name" value="SusD-like_3"/>
    <property type="match status" value="1"/>
</dbReference>
<evidence type="ECO:0000256" key="2">
    <source>
        <dbReference type="ARBA" id="ARBA00006275"/>
    </source>
</evidence>
<keyword evidence="4" id="KW-0472">Membrane</keyword>
<evidence type="ECO:0000313" key="10">
    <source>
        <dbReference type="Proteomes" id="UP001319045"/>
    </source>
</evidence>